<reference evidence="1" key="1">
    <citation type="submission" date="2020-08" db="EMBL/GenBank/DDBJ databases">
        <title>Multicomponent nature underlies the extraordinary mechanical properties of spider dragline silk.</title>
        <authorList>
            <person name="Kono N."/>
            <person name="Nakamura H."/>
            <person name="Mori M."/>
            <person name="Yoshida Y."/>
            <person name="Ohtoshi R."/>
            <person name="Malay A.D."/>
            <person name="Moran D.A.P."/>
            <person name="Tomita M."/>
            <person name="Numata K."/>
            <person name="Arakawa K."/>
        </authorList>
    </citation>
    <scope>NUCLEOTIDE SEQUENCE</scope>
</reference>
<gene>
    <name evidence="1" type="ORF">TNCV_1916431</name>
</gene>
<keyword evidence="2" id="KW-1185">Reference proteome</keyword>
<comment type="caution">
    <text evidence="1">The sequence shown here is derived from an EMBL/GenBank/DDBJ whole genome shotgun (WGS) entry which is preliminary data.</text>
</comment>
<dbReference type="EMBL" id="BMAU01021373">
    <property type="protein sequence ID" value="GFY25893.1"/>
    <property type="molecule type" value="Genomic_DNA"/>
</dbReference>
<dbReference type="AlphaFoldDB" id="A0A8X7BBQ2"/>
<organism evidence="1 2">
    <name type="scientific">Trichonephila clavipes</name>
    <name type="common">Golden silk orbweaver</name>
    <name type="synonym">Nephila clavipes</name>
    <dbReference type="NCBI Taxonomy" id="2585209"/>
    <lineage>
        <taxon>Eukaryota</taxon>
        <taxon>Metazoa</taxon>
        <taxon>Ecdysozoa</taxon>
        <taxon>Arthropoda</taxon>
        <taxon>Chelicerata</taxon>
        <taxon>Arachnida</taxon>
        <taxon>Araneae</taxon>
        <taxon>Araneomorphae</taxon>
        <taxon>Entelegynae</taxon>
        <taxon>Araneoidea</taxon>
        <taxon>Nephilidae</taxon>
        <taxon>Trichonephila</taxon>
    </lineage>
</organism>
<name>A0A8X7BBQ2_TRICX</name>
<dbReference type="Proteomes" id="UP000887159">
    <property type="component" value="Unassembled WGS sequence"/>
</dbReference>
<proteinExistence type="predicted"/>
<evidence type="ECO:0000313" key="2">
    <source>
        <dbReference type="Proteomes" id="UP000887159"/>
    </source>
</evidence>
<protein>
    <submittedName>
        <fullName evidence="1">Uncharacterized protein</fullName>
    </submittedName>
</protein>
<sequence>MQKIPVRTEAVYDEWVSSNDVFKKFPYDREDERFLSYKLFNCFGAKDNRERIFSWQKIMCFPRFYLSCQNLLSAIKKENCCERVAQENINAALSEIKGSNSFTKCGISIDGTWQRRATHL</sequence>
<evidence type="ECO:0000313" key="1">
    <source>
        <dbReference type="EMBL" id="GFY25893.1"/>
    </source>
</evidence>
<accession>A0A8X7BBQ2</accession>